<protein>
    <submittedName>
        <fullName evidence="1">Uncharacterized protein</fullName>
    </submittedName>
</protein>
<dbReference type="EMBL" id="JABFAE010000013">
    <property type="protein sequence ID" value="MBA0843397.1"/>
    <property type="molecule type" value="Genomic_DNA"/>
</dbReference>
<feature type="non-terminal residue" evidence="1">
    <location>
        <position position="69"/>
    </location>
</feature>
<gene>
    <name evidence="1" type="ORF">Goarm_000592</name>
</gene>
<proteinExistence type="predicted"/>
<feature type="non-terminal residue" evidence="1">
    <location>
        <position position="1"/>
    </location>
</feature>
<evidence type="ECO:0000313" key="2">
    <source>
        <dbReference type="Proteomes" id="UP000593575"/>
    </source>
</evidence>
<name>A0A7J9KAA5_9ROSI</name>
<keyword evidence="2" id="KW-1185">Reference proteome</keyword>
<dbReference type="Proteomes" id="UP000593575">
    <property type="component" value="Unassembled WGS sequence"/>
</dbReference>
<dbReference type="AlphaFoldDB" id="A0A7J9KAA5"/>
<reference evidence="1 2" key="1">
    <citation type="journal article" date="2019" name="Genome Biol. Evol.">
        <title>Insights into the evolution of the New World diploid cottons (Gossypium, subgenus Houzingenia) based on genome sequencing.</title>
        <authorList>
            <person name="Grover C.E."/>
            <person name="Arick M.A. 2nd"/>
            <person name="Thrash A."/>
            <person name="Conover J.L."/>
            <person name="Sanders W.S."/>
            <person name="Peterson D.G."/>
            <person name="Frelichowski J.E."/>
            <person name="Scheffler J.A."/>
            <person name="Scheffler B.E."/>
            <person name="Wendel J.F."/>
        </authorList>
    </citation>
    <scope>NUCLEOTIDE SEQUENCE [LARGE SCALE GENOMIC DNA]</scope>
    <source>
        <strain evidence="1">6</strain>
        <tissue evidence="1">Leaf</tissue>
    </source>
</reference>
<evidence type="ECO:0000313" key="1">
    <source>
        <dbReference type="EMBL" id="MBA0843397.1"/>
    </source>
</evidence>
<accession>A0A7J9KAA5</accession>
<organism evidence="1 2">
    <name type="scientific">Gossypium armourianum</name>
    <dbReference type="NCBI Taxonomy" id="34283"/>
    <lineage>
        <taxon>Eukaryota</taxon>
        <taxon>Viridiplantae</taxon>
        <taxon>Streptophyta</taxon>
        <taxon>Embryophyta</taxon>
        <taxon>Tracheophyta</taxon>
        <taxon>Spermatophyta</taxon>
        <taxon>Magnoliopsida</taxon>
        <taxon>eudicotyledons</taxon>
        <taxon>Gunneridae</taxon>
        <taxon>Pentapetalae</taxon>
        <taxon>rosids</taxon>
        <taxon>malvids</taxon>
        <taxon>Malvales</taxon>
        <taxon>Malvaceae</taxon>
        <taxon>Malvoideae</taxon>
        <taxon>Gossypium</taxon>
    </lineage>
</organism>
<comment type="caution">
    <text evidence="1">The sequence shown here is derived from an EMBL/GenBank/DDBJ whole genome shotgun (WGS) entry which is preliminary data.</text>
</comment>
<sequence length="69" mass="7872">QSGDDIGTITAKVEAPPYFPPPSNEFKDIWDVDYFIKSLSSEVFPRFQKYEVVRFAKTDSRLGNNLAVE</sequence>